<reference evidence="3" key="1">
    <citation type="submission" date="2024-07" db="EMBL/GenBank/DDBJ databases">
        <title>Two chromosome-level genome assemblies of Korean endemic species Abeliophyllum distichum and Forsythia ovata (Oleaceae).</title>
        <authorList>
            <person name="Jang H."/>
        </authorList>
    </citation>
    <scope>NUCLEOTIDE SEQUENCE [LARGE SCALE GENOMIC DNA]</scope>
</reference>
<evidence type="ECO:0000313" key="2">
    <source>
        <dbReference type="EMBL" id="KAL2502045.1"/>
    </source>
</evidence>
<comment type="caution">
    <text evidence="2">The sequence shown here is derived from an EMBL/GenBank/DDBJ whole genome shotgun (WGS) entry which is preliminary data.</text>
</comment>
<name>A0ABD1SMV2_9LAMI</name>
<evidence type="ECO:0000313" key="3">
    <source>
        <dbReference type="Proteomes" id="UP001604277"/>
    </source>
</evidence>
<dbReference type="AlphaFoldDB" id="A0ABD1SMV2"/>
<dbReference type="EMBL" id="JBFOLJ010000010">
    <property type="protein sequence ID" value="KAL2502045.1"/>
    <property type="molecule type" value="Genomic_DNA"/>
</dbReference>
<dbReference type="Proteomes" id="UP001604277">
    <property type="component" value="Unassembled WGS sequence"/>
</dbReference>
<protein>
    <submittedName>
        <fullName evidence="2">Uncharacterized protein</fullName>
    </submittedName>
</protein>
<gene>
    <name evidence="2" type="ORF">Fot_35893</name>
</gene>
<feature type="region of interest" description="Disordered" evidence="1">
    <location>
        <begin position="62"/>
        <end position="138"/>
    </location>
</feature>
<keyword evidence="3" id="KW-1185">Reference proteome</keyword>
<proteinExistence type="predicted"/>
<feature type="compositionally biased region" description="Basic and acidic residues" evidence="1">
    <location>
        <begin position="127"/>
        <end position="138"/>
    </location>
</feature>
<feature type="compositionally biased region" description="Polar residues" evidence="1">
    <location>
        <begin position="91"/>
        <end position="112"/>
    </location>
</feature>
<organism evidence="2 3">
    <name type="scientific">Forsythia ovata</name>
    <dbReference type="NCBI Taxonomy" id="205694"/>
    <lineage>
        <taxon>Eukaryota</taxon>
        <taxon>Viridiplantae</taxon>
        <taxon>Streptophyta</taxon>
        <taxon>Embryophyta</taxon>
        <taxon>Tracheophyta</taxon>
        <taxon>Spermatophyta</taxon>
        <taxon>Magnoliopsida</taxon>
        <taxon>eudicotyledons</taxon>
        <taxon>Gunneridae</taxon>
        <taxon>Pentapetalae</taxon>
        <taxon>asterids</taxon>
        <taxon>lamiids</taxon>
        <taxon>Lamiales</taxon>
        <taxon>Oleaceae</taxon>
        <taxon>Forsythieae</taxon>
        <taxon>Forsythia</taxon>
    </lineage>
</organism>
<accession>A0ABD1SMV2</accession>
<sequence>MSTTIYVKSLALELDLGMNMLSAEKTLAMNEGVVVRVEIRIIYGQKNQGPLLAYDPPYLPDKNQFHAPPSDSLTQVAPPLSPVGSDRTRTLMITPSPTPSNGVKTIRKNSSIVAKRAADMRKHKREPRREQCDFRSEV</sequence>
<evidence type="ECO:0000256" key="1">
    <source>
        <dbReference type="SAM" id="MobiDB-lite"/>
    </source>
</evidence>